<evidence type="ECO:0000256" key="2">
    <source>
        <dbReference type="ARBA" id="ARBA00023315"/>
    </source>
</evidence>
<dbReference type="Proteomes" id="UP001501598">
    <property type="component" value="Unassembled WGS sequence"/>
</dbReference>
<feature type="domain" description="N-acetyltransferase" evidence="3">
    <location>
        <begin position="9"/>
        <end position="167"/>
    </location>
</feature>
<dbReference type="PROSITE" id="PS51186">
    <property type="entry name" value="GNAT"/>
    <property type="match status" value="1"/>
</dbReference>
<dbReference type="EMBL" id="BAABGT010000080">
    <property type="protein sequence ID" value="GAA4554176.1"/>
    <property type="molecule type" value="Genomic_DNA"/>
</dbReference>
<dbReference type="SUPFAM" id="SSF55729">
    <property type="entry name" value="Acyl-CoA N-acyltransferases (Nat)"/>
    <property type="match status" value="1"/>
</dbReference>
<proteinExistence type="predicted"/>
<evidence type="ECO:0000256" key="1">
    <source>
        <dbReference type="ARBA" id="ARBA00022679"/>
    </source>
</evidence>
<comment type="caution">
    <text evidence="4">The sequence shown here is derived from an EMBL/GenBank/DDBJ whole genome shotgun (WGS) entry which is preliminary data.</text>
</comment>
<dbReference type="InterPro" id="IPR050832">
    <property type="entry name" value="Bact_Acetyltransf"/>
</dbReference>
<keyword evidence="2" id="KW-0012">Acyltransferase</keyword>
<evidence type="ECO:0000313" key="4">
    <source>
        <dbReference type="EMBL" id="GAA4554176.1"/>
    </source>
</evidence>
<name>A0ABP8RZS4_9PSEU</name>
<dbReference type="PANTHER" id="PTHR43877">
    <property type="entry name" value="AMINOALKYLPHOSPHONATE N-ACETYLTRANSFERASE-RELATED-RELATED"/>
    <property type="match status" value="1"/>
</dbReference>
<dbReference type="InterPro" id="IPR016181">
    <property type="entry name" value="Acyl_CoA_acyltransferase"/>
</dbReference>
<keyword evidence="1" id="KW-0808">Transferase</keyword>
<dbReference type="InterPro" id="IPR000182">
    <property type="entry name" value="GNAT_dom"/>
</dbReference>
<dbReference type="Gene3D" id="3.40.630.30">
    <property type="match status" value="1"/>
</dbReference>
<protein>
    <submittedName>
        <fullName evidence="4">GNAT family N-acetyltransferase</fullName>
    </submittedName>
</protein>
<evidence type="ECO:0000259" key="3">
    <source>
        <dbReference type="PROSITE" id="PS51186"/>
    </source>
</evidence>
<reference evidence="5" key="1">
    <citation type="journal article" date="2019" name="Int. J. Syst. Evol. Microbiol.">
        <title>The Global Catalogue of Microorganisms (GCM) 10K type strain sequencing project: providing services to taxonomists for standard genome sequencing and annotation.</title>
        <authorList>
            <consortium name="The Broad Institute Genomics Platform"/>
            <consortium name="The Broad Institute Genome Sequencing Center for Infectious Disease"/>
            <person name="Wu L."/>
            <person name="Ma J."/>
        </authorList>
    </citation>
    <scope>NUCLEOTIDE SEQUENCE [LARGE SCALE GENOMIC DNA]</scope>
    <source>
        <strain evidence="5">JCM 17906</strain>
    </source>
</reference>
<organism evidence="4 5">
    <name type="scientific">Pseudonocardia xishanensis</name>
    <dbReference type="NCBI Taxonomy" id="630995"/>
    <lineage>
        <taxon>Bacteria</taxon>
        <taxon>Bacillati</taxon>
        <taxon>Actinomycetota</taxon>
        <taxon>Actinomycetes</taxon>
        <taxon>Pseudonocardiales</taxon>
        <taxon>Pseudonocardiaceae</taxon>
        <taxon>Pseudonocardia</taxon>
    </lineage>
</organism>
<evidence type="ECO:0000313" key="5">
    <source>
        <dbReference type="Proteomes" id="UP001501598"/>
    </source>
</evidence>
<sequence length="170" mass="18216">MSAGGSTAAPVTDPTGLAERFADLWVAVTRAGGAVGFAPDAPETDIRELAARTLDEVRRGRLHMIALDGLAGAVFLQPGAGPVVAHRATVLRLMVAPQRQRRGLGGLLLAAAVDRARELGFDQLLLSARGGTGLPEFYRLQGWTEVGRFPRALRVGPDDVRDEHWFQLDL</sequence>
<dbReference type="RefSeq" id="WP_345423843.1">
    <property type="nucleotide sequence ID" value="NZ_BAABGT010000080.1"/>
</dbReference>
<keyword evidence="5" id="KW-1185">Reference proteome</keyword>
<gene>
    <name evidence="4" type="ORF">GCM10023175_51660</name>
</gene>
<dbReference type="Pfam" id="PF00583">
    <property type="entry name" value="Acetyltransf_1"/>
    <property type="match status" value="1"/>
</dbReference>
<accession>A0ABP8RZS4</accession>